<reference evidence="2 3" key="1">
    <citation type="journal article" date="2012" name="Genome Biol.">
        <title>Genome and low-iron response of an oceanic diatom adapted to chronic iron limitation.</title>
        <authorList>
            <person name="Lommer M."/>
            <person name="Specht M."/>
            <person name="Roy A.S."/>
            <person name="Kraemer L."/>
            <person name="Andreson R."/>
            <person name="Gutowska M.A."/>
            <person name="Wolf J."/>
            <person name="Bergner S.V."/>
            <person name="Schilhabel M.B."/>
            <person name="Klostermeier U.C."/>
            <person name="Beiko R.G."/>
            <person name="Rosenstiel P."/>
            <person name="Hippler M."/>
            <person name="Laroche J."/>
        </authorList>
    </citation>
    <scope>NUCLEOTIDE SEQUENCE [LARGE SCALE GENOMIC DNA]</scope>
    <source>
        <strain evidence="2 3">CCMP1005</strain>
    </source>
</reference>
<sequence length="100" mass="10845">MNDEVETNHQLCTPADEAVPVSCDGENNPPPLALLPDGDNGPPVPPPIQQQDQLALGDEEEVEVHESALCLAEEDCDRAPIPIQLQEQQLDDAKRKAKAE</sequence>
<organism evidence="2 3">
    <name type="scientific">Thalassiosira oceanica</name>
    <name type="common">Marine diatom</name>
    <dbReference type="NCBI Taxonomy" id="159749"/>
    <lineage>
        <taxon>Eukaryota</taxon>
        <taxon>Sar</taxon>
        <taxon>Stramenopiles</taxon>
        <taxon>Ochrophyta</taxon>
        <taxon>Bacillariophyta</taxon>
        <taxon>Coscinodiscophyceae</taxon>
        <taxon>Thalassiosirophycidae</taxon>
        <taxon>Thalassiosirales</taxon>
        <taxon>Thalassiosiraceae</taxon>
        <taxon>Thalassiosira</taxon>
    </lineage>
</organism>
<dbReference type="EMBL" id="AGNL01042141">
    <property type="protein sequence ID" value="EJK51149.1"/>
    <property type="molecule type" value="Genomic_DNA"/>
</dbReference>
<evidence type="ECO:0000313" key="2">
    <source>
        <dbReference type="EMBL" id="EJK51149.1"/>
    </source>
</evidence>
<evidence type="ECO:0000313" key="3">
    <source>
        <dbReference type="Proteomes" id="UP000266841"/>
    </source>
</evidence>
<gene>
    <name evidence="2" type="ORF">THAOC_29707</name>
</gene>
<dbReference type="Proteomes" id="UP000266841">
    <property type="component" value="Unassembled WGS sequence"/>
</dbReference>
<keyword evidence="3" id="KW-1185">Reference proteome</keyword>
<protein>
    <submittedName>
        <fullName evidence="2">Uncharacterized protein</fullName>
    </submittedName>
</protein>
<feature type="region of interest" description="Disordered" evidence="1">
    <location>
        <begin position="1"/>
        <end position="61"/>
    </location>
</feature>
<evidence type="ECO:0000256" key="1">
    <source>
        <dbReference type="SAM" id="MobiDB-lite"/>
    </source>
</evidence>
<comment type="caution">
    <text evidence="2">The sequence shown here is derived from an EMBL/GenBank/DDBJ whole genome shotgun (WGS) entry which is preliminary data.</text>
</comment>
<accession>K0RFW3</accession>
<dbReference type="AlphaFoldDB" id="K0RFW3"/>
<name>K0RFW3_THAOC</name>
<proteinExistence type="predicted"/>
<feature type="non-terminal residue" evidence="2">
    <location>
        <position position="100"/>
    </location>
</feature>